<dbReference type="SMART" id="SM00028">
    <property type="entry name" value="TPR"/>
    <property type="match status" value="1"/>
</dbReference>
<organism evidence="4 5">
    <name type="scientific">Prorocentrum cordatum</name>
    <dbReference type="NCBI Taxonomy" id="2364126"/>
    <lineage>
        <taxon>Eukaryota</taxon>
        <taxon>Sar</taxon>
        <taxon>Alveolata</taxon>
        <taxon>Dinophyceae</taxon>
        <taxon>Prorocentrales</taxon>
        <taxon>Prorocentraceae</taxon>
        <taxon>Prorocentrum</taxon>
    </lineage>
</organism>
<dbReference type="InterPro" id="IPR047150">
    <property type="entry name" value="SGT"/>
</dbReference>
<dbReference type="InterPro" id="IPR019734">
    <property type="entry name" value="TPR_rpt"/>
</dbReference>
<dbReference type="PANTHER" id="PTHR45831">
    <property type="entry name" value="LD24721P"/>
    <property type="match status" value="1"/>
</dbReference>
<proteinExistence type="predicted"/>
<dbReference type="PANTHER" id="PTHR45831:SF2">
    <property type="entry name" value="LD24721P"/>
    <property type="match status" value="1"/>
</dbReference>
<dbReference type="SUPFAM" id="SSF48452">
    <property type="entry name" value="TPR-like"/>
    <property type="match status" value="1"/>
</dbReference>
<gene>
    <name evidence="4" type="ORF">PCOR1329_LOCUS82283</name>
</gene>
<evidence type="ECO:0000256" key="2">
    <source>
        <dbReference type="ARBA" id="ARBA00022803"/>
    </source>
</evidence>
<dbReference type="PROSITE" id="PS50005">
    <property type="entry name" value="TPR"/>
    <property type="match status" value="1"/>
</dbReference>
<comment type="caution">
    <text evidence="4">The sequence shown here is derived from an EMBL/GenBank/DDBJ whole genome shotgun (WGS) entry which is preliminary data.</text>
</comment>
<dbReference type="EMBL" id="CAUYUJ010021816">
    <property type="protein sequence ID" value="CAK0907177.1"/>
    <property type="molecule type" value="Genomic_DNA"/>
</dbReference>
<dbReference type="InterPro" id="IPR011990">
    <property type="entry name" value="TPR-like_helical_dom_sf"/>
</dbReference>
<keyword evidence="1" id="KW-0677">Repeat</keyword>
<sequence>MADGSWAEAERAKNEGNEFFKDGKFAKAIAAYTRAIELSESDTSLDSLDSLDDGTKPKNPSIQIYFANRAFCHIKMDRSPLFMFFFLFVIP</sequence>
<dbReference type="Gene3D" id="1.25.40.10">
    <property type="entry name" value="Tetratricopeptide repeat domain"/>
    <property type="match status" value="1"/>
</dbReference>
<accession>A0ABN9Y3T6</accession>
<reference evidence="4" key="1">
    <citation type="submission" date="2023-10" db="EMBL/GenBank/DDBJ databases">
        <authorList>
            <person name="Chen Y."/>
            <person name="Shah S."/>
            <person name="Dougan E. K."/>
            <person name="Thang M."/>
            <person name="Chan C."/>
        </authorList>
    </citation>
    <scope>NUCLEOTIDE SEQUENCE [LARGE SCALE GENOMIC DNA]</scope>
</reference>
<name>A0ABN9Y3T6_9DINO</name>
<feature type="repeat" description="TPR" evidence="3">
    <location>
        <begin position="9"/>
        <end position="42"/>
    </location>
</feature>
<dbReference type="Pfam" id="PF00515">
    <property type="entry name" value="TPR_1"/>
    <property type="match status" value="1"/>
</dbReference>
<evidence type="ECO:0000256" key="1">
    <source>
        <dbReference type="ARBA" id="ARBA00022737"/>
    </source>
</evidence>
<evidence type="ECO:0000313" key="4">
    <source>
        <dbReference type="EMBL" id="CAK0907177.1"/>
    </source>
</evidence>
<evidence type="ECO:0000313" key="5">
    <source>
        <dbReference type="Proteomes" id="UP001189429"/>
    </source>
</evidence>
<feature type="non-terminal residue" evidence="4">
    <location>
        <position position="91"/>
    </location>
</feature>
<evidence type="ECO:0000256" key="3">
    <source>
        <dbReference type="PROSITE-ProRule" id="PRU00339"/>
    </source>
</evidence>
<protein>
    <submittedName>
        <fullName evidence="4">Uncharacterized protein</fullName>
    </submittedName>
</protein>
<keyword evidence="2 3" id="KW-0802">TPR repeat</keyword>
<dbReference type="Proteomes" id="UP001189429">
    <property type="component" value="Unassembled WGS sequence"/>
</dbReference>
<keyword evidence="5" id="KW-1185">Reference proteome</keyword>